<evidence type="ECO:0000313" key="4">
    <source>
        <dbReference type="Proteomes" id="UP001400965"/>
    </source>
</evidence>
<dbReference type="SUPFAM" id="SSF56349">
    <property type="entry name" value="DNA breaking-rejoining enzymes"/>
    <property type="match status" value="1"/>
</dbReference>
<dbReference type="InterPro" id="IPR011010">
    <property type="entry name" value="DNA_brk_join_enz"/>
</dbReference>
<name>A0ABP3XEQ6_9FIRM</name>
<proteinExistence type="predicted"/>
<sequence>MNFRQLCYVVNKDLGIDFNFHMLRHIHSTLLFVNGANPKDIQERLGHSIIDITLNTYSHLTKKIKKETVNIFEDAIK</sequence>
<keyword evidence="4" id="KW-1185">Reference proteome</keyword>
<dbReference type="Pfam" id="PF00589">
    <property type="entry name" value="Phage_integrase"/>
    <property type="match status" value="1"/>
</dbReference>
<keyword evidence="1" id="KW-0233">DNA recombination</keyword>
<evidence type="ECO:0000259" key="2">
    <source>
        <dbReference type="PROSITE" id="PS51898"/>
    </source>
</evidence>
<dbReference type="InterPro" id="IPR013762">
    <property type="entry name" value="Integrase-like_cat_sf"/>
</dbReference>
<reference evidence="4" key="1">
    <citation type="journal article" date="2019" name="Int. J. Syst. Evol. Microbiol.">
        <title>The Global Catalogue of Microorganisms (GCM) 10K type strain sequencing project: providing services to taxonomists for standard genome sequencing and annotation.</title>
        <authorList>
            <consortium name="The Broad Institute Genomics Platform"/>
            <consortium name="The Broad Institute Genome Sequencing Center for Infectious Disease"/>
            <person name="Wu L."/>
            <person name="Ma J."/>
        </authorList>
    </citation>
    <scope>NUCLEOTIDE SEQUENCE [LARGE SCALE GENOMIC DNA]</scope>
    <source>
        <strain evidence="4">JCM 6486</strain>
    </source>
</reference>
<organism evidence="3 4">
    <name type="scientific">Paraclostridium tenue</name>
    <dbReference type="NCBI Taxonomy" id="1737"/>
    <lineage>
        <taxon>Bacteria</taxon>
        <taxon>Bacillati</taxon>
        <taxon>Bacillota</taxon>
        <taxon>Clostridia</taxon>
        <taxon>Peptostreptococcales</taxon>
        <taxon>Peptostreptococcaceae</taxon>
        <taxon>Paraclostridium</taxon>
    </lineage>
</organism>
<gene>
    <name evidence="3" type="ORF">GCM10008917_10860</name>
</gene>
<dbReference type="Proteomes" id="UP001400965">
    <property type="component" value="Unassembled WGS sequence"/>
</dbReference>
<dbReference type="InterPro" id="IPR002104">
    <property type="entry name" value="Integrase_catalytic"/>
</dbReference>
<accession>A0ABP3XEQ6</accession>
<evidence type="ECO:0000313" key="3">
    <source>
        <dbReference type="EMBL" id="GAA0863055.1"/>
    </source>
</evidence>
<dbReference type="PROSITE" id="PS51898">
    <property type="entry name" value="TYR_RECOMBINASE"/>
    <property type="match status" value="1"/>
</dbReference>
<evidence type="ECO:0000256" key="1">
    <source>
        <dbReference type="ARBA" id="ARBA00023172"/>
    </source>
</evidence>
<comment type="caution">
    <text evidence="3">The sequence shown here is derived from an EMBL/GenBank/DDBJ whole genome shotgun (WGS) entry which is preliminary data.</text>
</comment>
<dbReference type="Gene3D" id="1.10.443.10">
    <property type="entry name" value="Intergrase catalytic core"/>
    <property type="match status" value="1"/>
</dbReference>
<feature type="domain" description="Tyr recombinase" evidence="2">
    <location>
        <begin position="1"/>
        <end position="70"/>
    </location>
</feature>
<dbReference type="EMBL" id="BAAACP010000005">
    <property type="protein sequence ID" value="GAA0863055.1"/>
    <property type="molecule type" value="Genomic_DNA"/>
</dbReference>
<protein>
    <recommendedName>
        <fullName evidence="2">Tyr recombinase domain-containing protein</fullName>
    </recommendedName>
</protein>